<gene>
    <name evidence="3" type="ORF">JIG36_31820</name>
</gene>
<dbReference type="SUPFAM" id="SSF50475">
    <property type="entry name" value="FMN-binding split barrel"/>
    <property type="match status" value="1"/>
</dbReference>
<dbReference type="InterPro" id="IPR050268">
    <property type="entry name" value="NADH-dep_flavin_reductase"/>
</dbReference>
<keyword evidence="4" id="KW-1185">Reference proteome</keyword>
<sequence length="165" mass="17760">MERRALRKAYGAFATGVTVVTVGGAAPHGMTANSFTSVSLDPPLVLVCVDRTAQMHGRIDTEPVFGVSVLAAEHDKLARHFADPDRPEGAPQFDGVDWEPGPRTGVPLISRALAWFECEVARRYDGGDHTIVLGRLLTAERCGDGGGLLFQYGNLWPDESARGSR</sequence>
<dbReference type="Pfam" id="PF01613">
    <property type="entry name" value="Flavin_Reduct"/>
    <property type="match status" value="1"/>
</dbReference>
<dbReference type="InterPro" id="IPR012349">
    <property type="entry name" value="Split_barrel_FMN-bd"/>
</dbReference>
<dbReference type="Proteomes" id="UP000632138">
    <property type="component" value="Unassembled WGS sequence"/>
</dbReference>
<keyword evidence="1" id="KW-0560">Oxidoreductase</keyword>
<feature type="domain" description="Flavin reductase like" evidence="2">
    <location>
        <begin position="10"/>
        <end position="157"/>
    </location>
</feature>
<accession>A0ABS2AJU2</accession>
<proteinExistence type="predicted"/>
<evidence type="ECO:0000259" key="2">
    <source>
        <dbReference type="SMART" id="SM00903"/>
    </source>
</evidence>
<name>A0ABS2AJU2_9ACTN</name>
<dbReference type="EMBL" id="JAENHP010000013">
    <property type="protein sequence ID" value="MBM2620112.1"/>
    <property type="molecule type" value="Genomic_DNA"/>
</dbReference>
<comment type="caution">
    <text evidence="3">The sequence shown here is derived from an EMBL/GenBank/DDBJ whole genome shotgun (WGS) entry which is preliminary data.</text>
</comment>
<reference evidence="3 4" key="1">
    <citation type="submission" date="2021-01" db="EMBL/GenBank/DDBJ databases">
        <title>Actinoplanes sp. nov. LDG1-06 isolated from lichen.</title>
        <authorList>
            <person name="Saeng-In P."/>
            <person name="Phongsopitanun W."/>
            <person name="Kanchanasin P."/>
            <person name="Yuki M."/>
            <person name="Kudo T."/>
            <person name="Ohkuma M."/>
            <person name="Tanasupawat S."/>
        </authorList>
    </citation>
    <scope>NUCLEOTIDE SEQUENCE [LARGE SCALE GENOMIC DNA]</scope>
    <source>
        <strain evidence="3 4">LDG1-06</strain>
    </source>
</reference>
<dbReference type="RefSeq" id="WP_203380097.1">
    <property type="nucleotide sequence ID" value="NZ_JAENHP010000013.1"/>
</dbReference>
<dbReference type="Gene3D" id="2.30.110.10">
    <property type="entry name" value="Electron Transport, Fmn-binding Protein, Chain A"/>
    <property type="match status" value="1"/>
</dbReference>
<dbReference type="InterPro" id="IPR002563">
    <property type="entry name" value="Flavin_Rdtase-like_dom"/>
</dbReference>
<evidence type="ECO:0000313" key="4">
    <source>
        <dbReference type="Proteomes" id="UP000632138"/>
    </source>
</evidence>
<organism evidence="3 4">
    <name type="scientific">Paractinoplanes ovalisporus</name>
    <dbReference type="NCBI Taxonomy" id="2810368"/>
    <lineage>
        <taxon>Bacteria</taxon>
        <taxon>Bacillati</taxon>
        <taxon>Actinomycetota</taxon>
        <taxon>Actinomycetes</taxon>
        <taxon>Micromonosporales</taxon>
        <taxon>Micromonosporaceae</taxon>
        <taxon>Paractinoplanes</taxon>
    </lineage>
</organism>
<evidence type="ECO:0000256" key="1">
    <source>
        <dbReference type="ARBA" id="ARBA00023002"/>
    </source>
</evidence>
<protein>
    <submittedName>
        <fullName evidence="3">Flavin reductase family protein</fullName>
    </submittedName>
</protein>
<dbReference type="PANTHER" id="PTHR30466">
    <property type="entry name" value="FLAVIN REDUCTASE"/>
    <property type="match status" value="1"/>
</dbReference>
<evidence type="ECO:0000313" key="3">
    <source>
        <dbReference type="EMBL" id="MBM2620112.1"/>
    </source>
</evidence>
<dbReference type="SMART" id="SM00903">
    <property type="entry name" value="Flavin_Reduct"/>
    <property type="match status" value="1"/>
</dbReference>
<dbReference type="PANTHER" id="PTHR30466:SF1">
    <property type="entry name" value="FMN REDUCTASE (NADH) RUTF"/>
    <property type="match status" value="1"/>
</dbReference>